<dbReference type="Proteomes" id="UP000467428">
    <property type="component" value="Chromosome"/>
</dbReference>
<evidence type="ECO:0000259" key="3">
    <source>
        <dbReference type="Pfam" id="PF00534"/>
    </source>
</evidence>
<reference evidence="5 6" key="1">
    <citation type="journal article" date="2019" name="Emerg. Microbes Infect.">
        <title>Comprehensive subspecies identification of 175 nontuberculous mycobacteria species based on 7547 genomic profiles.</title>
        <authorList>
            <person name="Matsumoto Y."/>
            <person name="Kinjo T."/>
            <person name="Motooka D."/>
            <person name="Nabeya D."/>
            <person name="Jung N."/>
            <person name="Uechi K."/>
            <person name="Horii T."/>
            <person name="Iida T."/>
            <person name="Fujita J."/>
            <person name="Nakamura S."/>
        </authorList>
    </citation>
    <scope>NUCLEOTIDE SEQUENCE [LARGE SCALE GENOMIC DNA]</scope>
    <source>
        <strain evidence="5 6">JCM 18538</strain>
    </source>
</reference>
<keyword evidence="1" id="KW-0328">Glycosyltransferase</keyword>
<feature type="domain" description="Glycosyl transferase family 1" evidence="3">
    <location>
        <begin position="190"/>
        <end position="362"/>
    </location>
</feature>
<keyword evidence="6" id="KW-1185">Reference proteome</keyword>
<gene>
    <name evidence="5" type="ORF">MARA_29080</name>
</gene>
<geneLocation type="plasmid" evidence="6">
    <name>pjcm18538 dna</name>
</geneLocation>
<dbReference type="InterPro" id="IPR028098">
    <property type="entry name" value="Glyco_trans_4-like_N"/>
</dbReference>
<dbReference type="InterPro" id="IPR001296">
    <property type="entry name" value="Glyco_trans_1"/>
</dbReference>
<dbReference type="KEGG" id="marz:MARA_29080"/>
<evidence type="ECO:0000256" key="2">
    <source>
        <dbReference type="ARBA" id="ARBA00022679"/>
    </source>
</evidence>
<dbReference type="Pfam" id="PF00534">
    <property type="entry name" value="Glycos_transf_1"/>
    <property type="match status" value="1"/>
</dbReference>
<name>A0A7I7RZ24_9MYCO</name>
<keyword evidence="2 5" id="KW-0808">Transferase</keyword>
<proteinExistence type="predicted"/>
<sequence>MTALSYGRDSSGIVVTQGRSAPLRFGVLASHTPTMCGVANFSGALCDALQATGASVEVVRVADGQHSVAARVVAELTGGSTDSIAECAAVLNQCDVAIIHHDVGVYGGDEGSDLVAVMRLLEVPTIVVAHAVPRHPSHQQRTVFEEVLHRADRIVVVSDAVGDRLRAHYDVWRGRVKTIPHGVTLAPTVSAKRSGRPTLLTWGLLRPGKGIERVIDAMATLREVRGQPKYVIAGKTHPRTLATDGESYRTALSDQVERAGLGTSVGFEPDYRGPGTLAALVQSCAAVVLPYDATDQVTSGVLVQAVASGRPVVATAFPHAIDVLGSGAGILVAHDDTEGLTAALRSVLTDPRLSGAMAAEGRRLAPSMAWSVVAEEYATLATKLVREKRTHA</sequence>
<dbReference type="SUPFAM" id="SSF53756">
    <property type="entry name" value="UDP-Glycosyltransferase/glycogen phosphorylase"/>
    <property type="match status" value="1"/>
</dbReference>
<dbReference type="RefSeq" id="WP_235887532.1">
    <property type="nucleotide sequence ID" value="NZ_AP022593.1"/>
</dbReference>
<dbReference type="PANTHER" id="PTHR12526">
    <property type="entry name" value="GLYCOSYLTRANSFERASE"/>
    <property type="match status" value="1"/>
</dbReference>
<feature type="domain" description="Glycosyltransferase subfamily 4-like N-terminal" evidence="4">
    <location>
        <begin position="37"/>
        <end position="185"/>
    </location>
</feature>
<evidence type="ECO:0000259" key="4">
    <source>
        <dbReference type="Pfam" id="PF13439"/>
    </source>
</evidence>
<dbReference type="EMBL" id="AP022593">
    <property type="protein sequence ID" value="BBY49440.1"/>
    <property type="molecule type" value="Genomic_DNA"/>
</dbReference>
<protein>
    <submittedName>
        <fullName evidence="5">Glycosyl transferase family 1</fullName>
    </submittedName>
</protein>
<organism evidence="5 6">
    <name type="scientific">Mycolicibacterium arabiense</name>
    <dbReference type="NCBI Taxonomy" id="1286181"/>
    <lineage>
        <taxon>Bacteria</taxon>
        <taxon>Bacillati</taxon>
        <taxon>Actinomycetota</taxon>
        <taxon>Actinomycetes</taxon>
        <taxon>Mycobacteriales</taxon>
        <taxon>Mycobacteriaceae</taxon>
        <taxon>Mycolicibacterium</taxon>
    </lineage>
</organism>
<accession>A0A7I7RZ24</accession>
<evidence type="ECO:0000313" key="5">
    <source>
        <dbReference type="EMBL" id="BBY49440.1"/>
    </source>
</evidence>
<dbReference type="AlphaFoldDB" id="A0A7I7RZ24"/>
<dbReference type="Pfam" id="PF13439">
    <property type="entry name" value="Glyco_transf_4"/>
    <property type="match status" value="1"/>
</dbReference>
<dbReference type="GO" id="GO:0016757">
    <property type="term" value="F:glycosyltransferase activity"/>
    <property type="evidence" value="ECO:0007669"/>
    <property type="project" value="UniProtKB-KW"/>
</dbReference>
<dbReference type="PANTHER" id="PTHR12526:SF572">
    <property type="entry name" value="BLL5144 PROTEIN"/>
    <property type="match status" value="1"/>
</dbReference>
<evidence type="ECO:0000313" key="6">
    <source>
        <dbReference type="Proteomes" id="UP000467428"/>
    </source>
</evidence>
<evidence type="ECO:0000256" key="1">
    <source>
        <dbReference type="ARBA" id="ARBA00022676"/>
    </source>
</evidence>
<dbReference type="Gene3D" id="3.40.50.2000">
    <property type="entry name" value="Glycogen Phosphorylase B"/>
    <property type="match status" value="2"/>
</dbReference>